<dbReference type="InterPro" id="IPR013078">
    <property type="entry name" value="His_Pase_superF_clade-1"/>
</dbReference>
<dbReference type="PROSITE" id="PS00175">
    <property type="entry name" value="PG_MUTASE"/>
    <property type="match status" value="1"/>
</dbReference>
<dbReference type="CDD" id="cd07067">
    <property type="entry name" value="HP_PGM_like"/>
    <property type="match status" value="1"/>
</dbReference>
<evidence type="ECO:0000313" key="3">
    <source>
        <dbReference type="Proteomes" id="UP000751190"/>
    </source>
</evidence>
<gene>
    <name evidence="2" type="ORF">KFE25_001399</name>
</gene>
<dbReference type="OMA" id="LWFRAFF"/>
<dbReference type="OrthoDB" id="496981at2759"/>
<dbReference type="SMART" id="SM00855">
    <property type="entry name" value="PGAM"/>
    <property type="match status" value="1"/>
</dbReference>
<dbReference type="PANTHER" id="PTHR48100">
    <property type="entry name" value="BROAD-SPECIFICITY PHOSPHATASE YOR283W-RELATED"/>
    <property type="match status" value="1"/>
</dbReference>
<dbReference type="InterPro" id="IPR029033">
    <property type="entry name" value="His_PPase_superfam"/>
</dbReference>
<evidence type="ECO:0008006" key="4">
    <source>
        <dbReference type="Google" id="ProtNLM"/>
    </source>
</evidence>
<dbReference type="InterPro" id="IPR050275">
    <property type="entry name" value="PGM_Phosphatase"/>
</dbReference>
<dbReference type="PANTHER" id="PTHR48100:SF33">
    <property type="entry name" value="PEPTIDASE S54 RHOMBOID DOMAIN-CONTAINING PROTEIN"/>
    <property type="match status" value="1"/>
</dbReference>
<name>A0A8J6C8C1_DIALT</name>
<keyword evidence="1" id="KW-1133">Transmembrane helix</keyword>
<dbReference type="Gene3D" id="3.40.50.1240">
    <property type="entry name" value="Phosphoglycerate mutase-like"/>
    <property type="match status" value="1"/>
</dbReference>
<feature type="transmembrane region" description="Helical" evidence="1">
    <location>
        <begin position="24"/>
        <end position="44"/>
    </location>
</feature>
<dbReference type="PROSITE" id="PS51257">
    <property type="entry name" value="PROKAR_LIPOPROTEIN"/>
    <property type="match status" value="1"/>
</dbReference>
<dbReference type="GO" id="GO:0016791">
    <property type="term" value="F:phosphatase activity"/>
    <property type="evidence" value="ECO:0007669"/>
    <property type="project" value="TreeGrafter"/>
</dbReference>
<keyword evidence="3" id="KW-1185">Reference proteome</keyword>
<keyword evidence="1" id="KW-0472">Membrane</keyword>
<comment type="caution">
    <text evidence="2">The sequence shown here is derived from an EMBL/GenBank/DDBJ whole genome shotgun (WGS) entry which is preliminary data.</text>
</comment>
<dbReference type="SUPFAM" id="SSF53254">
    <property type="entry name" value="Phosphoglycerate mutase-like"/>
    <property type="match status" value="1"/>
</dbReference>
<evidence type="ECO:0000313" key="2">
    <source>
        <dbReference type="EMBL" id="KAG8461781.1"/>
    </source>
</evidence>
<organism evidence="2 3">
    <name type="scientific">Diacronema lutheri</name>
    <name type="common">Unicellular marine alga</name>
    <name type="synonym">Monochrysis lutheri</name>
    <dbReference type="NCBI Taxonomy" id="2081491"/>
    <lineage>
        <taxon>Eukaryota</taxon>
        <taxon>Haptista</taxon>
        <taxon>Haptophyta</taxon>
        <taxon>Pavlovophyceae</taxon>
        <taxon>Pavlovales</taxon>
        <taxon>Pavlovaceae</taxon>
        <taxon>Diacronema</taxon>
    </lineage>
</organism>
<dbReference type="GO" id="GO:0005829">
    <property type="term" value="C:cytosol"/>
    <property type="evidence" value="ECO:0007669"/>
    <property type="project" value="TreeGrafter"/>
</dbReference>
<dbReference type="Proteomes" id="UP000751190">
    <property type="component" value="Unassembled WGS sequence"/>
</dbReference>
<accession>A0A8J6C8C1</accession>
<keyword evidence="1" id="KW-0812">Transmembrane</keyword>
<evidence type="ECO:0000256" key="1">
    <source>
        <dbReference type="SAM" id="Phobius"/>
    </source>
</evidence>
<proteinExistence type="predicted"/>
<sequence>MGAVRVRLIDPASAVRYEVTVDPVYAALWLVLACVLAFAFELLLSPAKRTARAALREKVELLLSGVAHMALSRDKSFKLSKQPDAQLLELMTEPSQTKRVILIRHGESLWNAVFNKSPMLLMPLRLARALVYEALVLLELDSVLFDSPLSAEGRAQARELADFLARAHAKPSLAGGGAEQADIAALFDTTGSSVVVCSMLRRAISTAWLALEERLRAAPPSQPMYLHSALQEMSRNVDTLSIAPPRTMPPLSRVNGDAACVPDLSAHTSARHHTGNKPVRAVALTRIGHFAEWLFARAEPCVVVVGHSLLFRTLFQLYLPRASAHDAKAKKVVNCGVVGLTLHKGTLPDGRISYRIDPQSVTVLYGGFGGK</sequence>
<dbReference type="AlphaFoldDB" id="A0A8J6C8C1"/>
<dbReference type="EMBL" id="JAGTXO010000024">
    <property type="protein sequence ID" value="KAG8461781.1"/>
    <property type="molecule type" value="Genomic_DNA"/>
</dbReference>
<dbReference type="InterPro" id="IPR001345">
    <property type="entry name" value="PG/BPGM_mutase_AS"/>
</dbReference>
<protein>
    <recommendedName>
        <fullName evidence="4">Phosphoglycerate mutase</fullName>
    </recommendedName>
</protein>
<reference evidence="2" key="1">
    <citation type="submission" date="2021-05" db="EMBL/GenBank/DDBJ databases">
        <title>The genome of the haptophyte Pavlova lutheri (Diacronema luteri, Pavlovales) - a model for lipid biosynthesis in eukaryotic algae.</title>
        <authorList>
            <person name="Hulatt C.J."/>
            <person name="Posewitz M.C."/>
        </authorList>
    </citation>
    <scope>NUCLEOTIDE SEQUENCE</scope>
    <source>
        <strain evidence="2">NIVA-4/92</strain>
    </source>
</reference>